<dbReference type="AlphaFoldDB" id="A0A1E7FX24"/>
<dbReference type="Proteomes" id="UP000095751">
    <property type="component" value="Unassembled WGS sequence"/>
</dbReference>
<reference evidence="4 5" key="1">
    <citation type="submission" date="2016-09" db="EMBL/GenBank/DDBJ databases">
        <title>Extensive genetic diversity and differential bi-allelic expression allows diatom success in the polar Southern Ocean.</title>
        <authorList>
            <consortium name="DOE Joint Genome Institute"/>
            <person name="Mock T."/>
            <person name="Otillar R.P."/>
            <person name="Strauss J."/>
            <person name="Dupont C."/>
            <person name="Frickenhaus S."/>
            <person name="Maumus F."/>
            <person name="Mcmullan M."/>
            <person name="Sanges R."/>
            <person name="Schmutz J."/>
            <person name="Toseland A."/>
            <person name="Valas R."/>
            <person name="Veluchamy A."/>
            <person name="Ward B.J."/>
            <person name="Allen A."/>
            <person name="Barry K."/>
            <person name="Falciatore A."/>
            <person name="Ferrante M."/>
            <person name="Fortunato A.E."/>
            <person name="Gloeckner G."/>
            <person name="Gruber A."/>
            <person name="Hipkin R."/>
            <person name="Janech M."/>
            <person name="Kroth P."/>
            <person name="Leese F."/>
            <person name="Lindquist E."/>
            <person name="Lyon B.R."/>
            <person name="Martin J."/>
            <person name="Mayer C."/>
            <person name="Parker M."/>
            <person name="Quesneville H."/>
            <person name="Raymond J."/>
            <person name="Uhlig C."/>
            <person name="Valentin K.U."/>
            <person name="Worden A.Z."/>
            <person name="Armbrust E.V."/>
            <person name="Bowler C."/>
            <person name="Green B."/>
            <person name="Moulton V."/>
            <person name="Van Oosterhout C."/>
            <person name="Grigoriev I."/>
        </authorList>
    </citation>
    <scope>NUCLEOTIDE SEQUENCE [LARGE SCALE GENOMIC DNA]</scope>
    <source>
        <strain evidence="4 5">CCMP1102</strain>
    </source>
</reference>
<feature type="repeat" description="RCC1" evidence="2">
    <location>
        <begin position="118"/>
        <end position="171"/>
    </location>
</feature>
<dbReference type="PROSITE" id="PS50012">
    <property type="entry name" value="RCC1_3"/>
    <property type="match status" value="5"/>
</dbReference>
<dbReference type="SUPFAM" id="SSF50985">
    <property type="entry name" value="RCC1/BLIP-II"/>
    <property type="match status" value="1"/>
</dbReference>
<feature type="repeat" description="RCC1" evidence="2">
    <location>
        <begin position="288"/>
        <end position="343"/>
    </location>
</feature>
<accession>A0A1E7FX24</accession>
<dbReference type="EMBL" id="KV784353">
    <property type="protein sequence ID" value="OEU22700.1"/>
    <property type="molecule type" value="Genomic_DNA"/>
</dbReference>
<evidence type="ECO:0000313" key="4">
    <source>
        <dbReference type="EMBL" id="OEU22700.1"/>
    </source>
</evidence>
<dbReference type="PROSITE" id="PS00626">
    <property type="entry name" value="RCC1_2"/>
    <property type="match status" value="2"/>
</dbReference>
<feature type="repeat" description="RCC1" evidence="2">
    <location>
        <begin position="234"/>
        <end position="287"/>
    </location>
</feature>
<dbReference type="OrthoDB" id="10256179at2759"/>
<gene>
    <name evidence="4" type="ORF">FRACYDRAFT_179159</name>
</gene>
<dbReference type="InParanoid" id="A0A1E7FX24"/>
<feature type="repeat" description="RCC1" evidence="2">
    <location>
        <begin position="172"/>
        <end position="233"/>
    </location>
</feature>
<evidence type="ECO:0000256" key="2">
    <source>
        <dbReference type="PROSITE-ProRule" id="PRU00235"/>
    </source>
</evidence>
<dbReference type="PANTHER" id="PTHR22872:SF2">
    <property type="entry name" value="INHIBITOR OF BRUTON TYROSINE KINASE"/>
    <property type="match status" value="1"/>
</dbReference>
<dbReference type="Gene3D" id="2.130.10.30">
    <property type="entry name" value="Regulator of chromosome condensation 1/beta-lactamase-inhibitor protein II"/>
    <property type="match status" value="2"/>
</dbReference>
<evidence type="ECO:0000256" key="1">
    <source>
        <dbReference type="ARBA" id="ARBA00022737"/>
    </source>
</evidence>
<organism evidence="4 5">
    <name type="scientific">Fragilariopsis cylindrus CCMP1102</name>
    <dbReference type="NCBI Taxonomy" id="635003"/>
    <lineage>
        <taxon>Eukaryota</taxon>
        <taxon>Sar</taxon>
        <taxon>Stramenopiles</taxon>
        <taxon>Ochrophyta</taxon>
        <taxon>Bacillariophyta</taxon>
        <taxon>Bacillariophyceae</taxon>
        <taxon>Bacillariophycidae</taxon>
        <taxon>Bacillariales</taxon>
        <taxon>Bacillariaceae</taxon>
        <taxon>Fragilariopsis</taxon>
    </lineage>
</organism>
<dbReference type="InterPro" id="IPR051625">
    <property type="entry name" value="Signaling_Regulatory_Domain"/>
</dbReference>
<feature type="repeat" description="RCC1" evidence="2">
    <location>
        <begin position="61"/>
        <end position="117"/>
    </location>
</feature>
<name>A0A1E7FX24_9STRA</name>
<feature type="non-terminal residue" evidence="4">
    <location>
        <position position="1"/>
    </location>
</feature>
<evidence type="ECO:0000313" key="5">
    <source>
        <dbReference type="Proteomes" id="UP000095751"/>
    </source>
</evidence>
<feature type="domain" description="RCC1-like" evidence="3">
    <location>
        <begin position="6"/>
        <end position="351"/>
    </location>
</feature>
<dbReference type="InterPro" id="IPR058923">
    <property type="entry name" value="RCC1-like_dom"/>
</dbReference>
<dbReference type="InterPro" id="IPR009091">
    <property type="entry name" value="RCC1/BLIP-II"/>
</dbReference>
<dbReference type="PANTHER" id="PTHR22872">
    <property type="entry name" value="BTK-BINDING PROTEIN-RELATED"/>
    <property type="match status" value="1"/>
</dbReference>
<dbReference type="InterPro" id="IPR000408">
    <property type="entry name" value="Reg_chr_condens"/>
</dbReference>
<dbReference type="Pfam" id="PF25390">
    <property type="entry name" value="WD40_RLD"/>
    <property type="match status" value="1"/>
</dbReference>
<proteinExistence type="predicted"/>
<keyword evidence="5" id="KW-1185">Reference proteome</keyword>
<protein>
    <submittedName>
        <fullName evidence="4">RCC1/BLIP-II protein</fullName>
    </submittedName>
</protein>
<dbReference type="KEGG" id="fcy:FRACYDRAFT_179159"/>
<sequence>GSGIASAGVGKRGALGNGKRVDEKNLTLITGGIGFRIRIVQVAAGGGLVRVSHSLLLTSTGRVLSFGCGQYGALGHGWSGGKQLPDILRPKYIEALSGIRCVCIAAGELHSAAVTVDGDLYTWGEGFCGQLGLADKRPRVSPEQVTKGGLEDECVSHVALGARHSLAVTEDGEVFSFGLGHFGVLGPHLDRMTSIALEDSSDQCIPKLIDSLEGINIVGACAGHRHSLLLDDNGCLYSFGSGITGCLGHGDDLSHMVPMRIENLTGSNTKIIQMSAGVDISMAISATGDVYAWGKTDGGRIGLGIKQARISLPKLVPIVSEGKSIKAVDVECGYVHSVIVGLNGTIHICGEVGIDGKADGQNGSGEPKQENDFNIWHRIIEPTEQTVKTERWKKFGKYEVKGRQKMTDEDS</sequence>
<evidence type="ECO:0000259" key="3">
    <source>
        <dbReference type="Pfam" id="PF25390"/>
    </source>
</evidence>
<keyword evidence="1" id="KW-0677">Repeat</keyword>
<dbReference type="PRINTS" id="PR00633">
    <property type="entry name" value="RCCNDNSATION"/>
</dbReference>